<comment type="function">
    <text evidence="5">Probable lectin that binds selectively to improperly folded lumenal proteins. May function in endoplasmic reticulum quality control and endoplasmic reticulum-associated degradation (ERAD) of both non-glycosylated proteins and glycoproteins.</text>
</comment>
<evidence type="ECO:0000256" key="2">
    <source>
        <dbReference type="ARBA" id="ARBA00022729"/>
    </source>
</evidence>
<evidence type="ECO:0000256" key="4">
    <source>
        <dbReference type="ARBA" id="ARBA00023157"/>
    </source>
</evidence>
<dbReference type="InterPro" id="IPR045149">
    <property type="entry name" value="OS-9-like"/>
</dbReference>
<name>A0A814TZG7_9BILA</name>
<keyword evidence="3" id="KW-0256">Endoplasmic reticulum</keyword>
<accession>A0A814TZG7</accession>
<dbReference type="InterPro" id="IPR009011">
    <property type="entry name" value="Man6P_isomerase_rcpt-bd_dom_sf"/>
</dbReference>
<dbReference type="AlphaFoldDB" id="A0A814TZG7"/>
<dbReference type="PROSITE" id="PS51914">
    <property type="entry name" value="MRH"/>
    <property type="match status" value="1"/>
</dbReference>
<dbReference type="GO" id="GO:0030970">
    <property type="term" value="P:retrograde protein transport, ER to cytosol"/>
    <property type="evidence" value="ECO:0007669"/>
    <property type="project" value="TreeGrafter"/>
</dbReference>
<keyword evidence="4" id="KW-1015">Disulfide bond</keyword>
<dbReference type="InterPro" id="IPR044865">
    <property type="entry name" value="MRH_dom"/>
</dbReference>
<protein>
    <recommendedName>
        <fullName evidence="6">Endoplasmic reticulum lectin 1</fullName>
    </recommendedName>
    <alternativeName>
        <fullName evidence="7">ER lectin</fullName>
    </alternativeName>
</protein>
<evidence type="ECO:0000256" key="5">
    <source>
        <dbReference type="ARBA" id="ARBA00037585"/>
    </source>
</evidence>
<dbReference type="Proteomes" id="UP000663845">
    <property type="component" value="Unassembled WGS sequence"/>
</dbReference>
<dbReference type="SUPFAM" id="SSF50911">
    <property type="entry name" value="Mannose 6-phosphate receptor domain"/>
    <property type="match status" value="1"/>
</dbReference>
<comment type="subcellular location">
    <subcellularLocation>
        <location evidence="1">Endoplasmic reticulum</location>
    </subcellularLocation>
</comment>
<reference evidence="9" key="1">
    <citation type="submission" date="2021-02" db="EMBL/GenBank/DDBJ databases">
        <authorList>
            <person name="Nowell W R."/>
        </authorList>
    </citation>
    <scope>NUCLEOTIDE SEQUENCE</scope>
</reference>
<keyword evidence="2" id="KW-0732">Signal</keyword>
<evidence type="ECO:0000256" key="3">
    <source>
        <dbReference type="ARBA" id="ARBA00022824"/>
    </source>
</evidence>
<dbReference type="Gene3D" id="2.70.130.10">
    <property type="entry name" value="Mannose-6-phosphate receptor binding domain"/>
    <property type="match status" value="1"/>
</dbReference>
<dbReference type="GO" id="GO:0030968">
    <property type="term" value="P:endoplasmic reticulum unfolded protein response"/>
    <property type="evidence" value="ECO:0007669"/>
    <property type="project" value="InterPro"/>
</dbReference>
<evidence type="ECO:0000313" key="10">
    <source>
        <dbReference type="Proteomes" id="UP000663845"/>
    </source>
</evidence>
<dbReference type="EMBL" id="CAJNOG010000316">
    <property type="protein sequence ID" value="CAF1168353.1"/>
    <property type="molecule type" value="Genomic_DNA"/>
</dbReference>
<organism evidence="9 10">
    <name type="scientific">Adineta steineri</name>
    <dbReference type="NCBI Taxonomy" id="433720"/>
    <lineage>
        <taxon>Eukaryota</taxon>
        <taxon>Metazoa</taxon>
        <taxon>Spiralia</taxon>
        <taxon>Gnathifera</taxon>
        <taxon>Rotifera</taxon>
        <taxon>Eurotatoria</taxon>
        <taxon>Bdelloidea</taxon>
        <taxon>Adinetida</taxon>
        <taxon>Adinetidae</taxon>
        <taxon>Adineta</taxon>
    </lineage>
</organism>
<evidence type="ECO:0000259" key="8">
    <source>
        <dbReference type="PROSITE" id="PS51914"/>
    </source>
</evidence>
<comment type="caution">
    <text evidence="9">The sequence shown here is derived from an EMBL/GenBank/DDBJ whole genome shotgun (WGS) entry which is preliminary data.</text>
</comment>
<evidence type="ECO:0000313" key="9">
    <source>
        <dbReference type="EMBL" id="CAF1168353.1"/>
    </source>
</evidence>
<dbReference type="PANTHER" id="PTHR15414">
    <property type="entry name" value="OS-9-RELATED"/>
    <property type="match status" value="1"/>
</dbReference>
<evidence type="ECO:0000256" key="6">
    <source>
        <dbReference type="ARBA" id="ARBA00041108"/>
    </source>
</evidence>
<dbReference type="GO" id="GO:0005788">
    <property type="term" value="C:endoplasmic reticulum lumen"/>
    <property type="evidence" value="ECO:0007669"/>
    <property type="project" value="TreeGrafter"/>
</dbReference>
<feature type="domain" description="MRH" evidence="8">
    <location>
        <begin position="128"/>
        <end position="247"/>
    </location>
</feature>
<evidence type="ECO:0000256" key="1">
    <source>
        <dbReference type="ARBA" id="ARBA00004240"/>
    </source>
</evidence>
<sequence length="269" mass="31250">MSHPCTVPTCKRISRALCYCCQQNLCLQHLNEHNAALVCQLNPLTDEINGLGDRLNVLNIQTMLSDCHHKLEQWRLDCHEKINQFFEQRCLELDRLVTVKLDTQREKTIEVQSKIAELLLTMSRPLNKSISFNRLYIRYTNVRYIRIPDEIDVMETIRQDIKRMNPKASDIIGGAQKKKHVKKGQQYISMYYTGGDMCELTNQPRVVEVKLKCVTRKDNSKMVTMYLIEPQTCSYILGVENPLFCNLIDNTDEYGIPDQEKLLAHIEGQ</sequence>
<dbReference type="PANTHER" id="PTHR15414:SF0">
    <property type="entry name" value="ENDOPLASMIC RETICULUM LECTIN 1"/>
    <property type="match status" value="1"/>
</dbReference>
<evidence type="ECO:0000256" key="7">
    <source>
        <dbReference type="ARBA" id="ARBA00041661"/>
    </source>
</evidence>
<proteinExistence type="predicted"/>
<gene>
    <name evidence="9" type="ORF">JYZ213_LOCUS25065</name>
</gene>